<gene>
    <name evidence="1" type="ORF">Adt_03266</name>
</gene>
<keyword evidence="2" id="KW-1185">Reference proteome</keyword>
<sequence>MTSLFQPIAYNPPELSLRHIHESKHGGKLSFQYPIPTQSISQSLPINQFSLPILNGPVNSTAYASVLEFCNCLRLGKQVHAHLAQERVSWPRVYWNQITSNVRKMCLH</sequence>
<evidence type="ECO:0000313" key="1">
    <source>
        <dbReference type="EMBL" id="KAL2542288.1"/>
    </source>
</evidence>
<protein>
    <submittedName>
        <fullName evidence="1">Pentatricopeptide repeat-containing protein-like</fullName>
    </submittedName>
</protein>
<dbReference type="Proteomes" id="UP001604336">
    <property type="component" value="Unassembled WGS sequence"/>
</dbReference>
<evidence type="ECO:0000313" key="2">
    <source>
        <dbReference type="Proteomes" id="UP001604336"/>
    </source>
</evidence>
<reference evidence="2" key="1">
    <citation type="submission" date="2024-07" db="EMBL/GenBank/DDBJ databases">
        <title>Two chromosome-level genome assemblies of Korean endemic species Abeliophyllum distichum and Forsythia ovata (Oleaceae).</title>
        <authorList>
            <person name="Jang H."/>
        </authorList>
    </citation>
    <scope>NUCLEOTIDE SEQUENCE [LARGE SCALE GENOMIC DNA]</scope>
</reference>
<dbReference type="EMBL" id="JBFOLK010000001">
    <property type="protein sequence ID" value="KAL2542288.1"/>
    <property type="molecule type" value="Genomic_DNA"/>
</dbReference>
<organism evidence="1 2">
    <name type="scientific">Abeliophyllum distichum</name>
    <dbReference type="NCBI Taxonomy" id="126358"/>
    <lineage>
        <taxon>Eukaryota</taxon>
        <taxon>Viridiplantae</taxon>
        <taxon>Streptophyta</taxon>
        <taxon>Embryophyta</taxon>
        <taxon>Tracheophyta</taxon>
        <taxon>Spermatophyta</taxon>
        <taxon>Magnoliopsida</taxon>
        <taxon>eudicotyledons</taxon>
        <taxon>Gunneridae</taxon>
        <taxon>Pentapetalae</taxon>
        <taxon>asterids</taxon>
        <taxon>lamiids</taxon>
        <taxon>Lamiales</taxon>
        <taxon>Oleaceae</taxon>
        <taxon>Forsythieae</taxon>
        <taxon>Abeliophyllum</taxon>
    </lineage>
</organism>
<dbReference type="AlphaFoldDB" id="A0ABD1W052"/>
<comment type="caution">
    <text evidence="1">The sequence shown here is derived from an EMBL/GenBank/DDBJ whole genome shotgun (WGS) entry which is preliminary data.</text>
</comment>
<accession>A0ABD1W052</accession>
<name>A0ABD1W052_9LAMI</name>
<proteinExistence type="predicted"/>